<reference evidence="1 2" key="1">
    <citation type="submission" date="2018-07" db="EMBL/GenBank/DDBJ databases">
        <title>Complete genome sequence of Spiroplasma alleghenense PLHS-1 (ATCC 51752).</title>
        <authorList>
            <person name="Chou L."/>
            <person name="Lee T.-Y."/>
            <person name="Tsai Y.-M."/>
            <person name="Kuo C.-H."/>
        </authorList>
    </citation>
    <scope>NUCLEOTIDE SEQUENCE [LARGE SCALE GENOMIC DNA]</scope>
    <source>
        <strain evidence="1 2">PLHS-1</strain>
    </source>
</reference>
<proteinExistence type="predicted"/>
<evidence type="ECO:0008006" key="3">
    <source>
        <dbReference type="Google" id="ProtNLM"/>
    </source>
</evidence>
<accession>A0A345Z387</accession>
<keyword evidence="2" id="KW-1185">Reference proteome</keyword>
<dbReference type="InterPro" id="IPR024503">
    <property type="entry name" value="DUF3196"/>
</dbReference>
<dbReference type="Pfam" id="PF11428">
    <property type="entry name" value="DUF3196"/>
    <property type="match status" value="1"/>
</dbReference>
<dbReference type="KEGG" id="salx:SALLE_v1c03920"/>
<organism evidence="1 2">
    <name type="scientific">Spiroplasma alleghenense</name>
    <dbReference type="NCBI Taxonomy" id="216931"/>
    <lineage>
        <taxon>Bacteria</taxon>
        <taxon>Bacillati</taxon>
        <taxon>Mycoplasmatota</taxon>
        <taxon>Mollicutes</taxon>
        <taxon>Entomoplasmatales</taxon>
        <taxon>Spiroplasmataceae</taxon>
        <taxon>Spiroplasma</taxon>
    </lineage>
</organism>
<sequence length="248" mass="28867">MNKDFYDQTIIEIEGLIADKKYQEALEQINSELRMPYMPADFEAKLLKQQQEVGGLINQSNPNPKMWNLELIKKMLNQVDENLQLNAIEALKGFNIRAILPELKDFLINRNNCDENKVCLIFIIADQHINEEFKVVKKNGTYNINPSQFNLQDSLDNLKLIREKLLEIVYNDNPSLFNVCEFILNSYFYLAFPNFAQEDLNSLVAAIWYKASLAQGVEIGYNIVEENIKIEEQKFNQMVDLINSYNII</sequence>
<name>A0A345Z387_9MOLU</name>
<dbReference type="AlphaFoldDB" id="A0A345Z387"/>
<dbReference type="SUPFAM" id="SSF116965">
    <property type="entry name" value="Hypothetical protein MPN330"/>
    <property type="match status" value="1"/>
</dbReference>
<dbReference type="RefSeq" id="WP_115557977.1">
    <property type="nucleotide sequence ID" value="NZ_CP031376.1"/>
</dbReference>
<evidence type="ECO:0000313" key="1">
    <source>
        <dbReference type="EMBL" id="AXK51066.1"/>
    </source>
</evidence>
<evidence type="ECO:0000313" key="2">
    <source>
        <dbReference type="Proteomes" id="UP000254792"/>
    </source>
</evidence>
<dbReference type="EMBL" id="CP031376">
    <property type="protein sequence ID" value="AXK51066.1"/>
    <property type="molecule type" value="Genomic_DNA"/>
</dbReference>
<gene>
    <name evidence="1" type="ORF">SALLE_v1c03920</name>
</gene>
<dbReference type="Proteomes" id="UP000254792">
    <property type="component" value="Chromosome"/>
</dbReference>
<protein>
    <recommendedName>
        <fullName evidence="3">DUF3196 domain-containing protein</fullName>
    </recommendedName>
</protein>
<dbReference type="OrthoDB" id="388669at2"/>